<reference evidence="2" key="2">
    <citation type="submission" date="2021-04" db="EMBL/GenBank/DDBJ databases">
        <authorList>
            <person name="Gilroy R."/>
        </authorList>
    </citation>
    <scope>NUCLEOTIDE SEQUENCE</scope>
    <source>
        <strain evidence="2">A5-1222</strain>
    </source>
</reference>
<reference evidence="2" key="1">
    <citation type="journal article" date="2021" name="PeerJ">
        <title>Extensive microbial diversity within the chicken gut microbiome revealed by metagenomics and culture.</title>
        <authorList>
            <person name="Gilroy R."/>
            <person name="Ravi A."/>
            <person name="Getino M."/>
            <person name="Pursley I."/>
            <person name="Horton D.L."/>
            <person name="Alikhan N.F."/>
            <person name="Baker D."/>
            <person name="Gharbi K."/>
            <person name="Hall N."/>
            <person name="Watson M."/>
            <person name="Adriaenssens E.M."/>
            <person name="Foster-Nyarko E."/>
            <person name="Jarju S."/>
            <person name="Secka A."/>
            <person name="Antonio M."/>
            <person name="Oren A."/>
            <person name="Chaudhuri R.R."/>
            <person name="La Ragione R."/>
            <person name="Hildebrand F."/>
            <person name="Pallen M.J."/>
        </authorList>
    </citation>
    <scope>NUCLEOTIDE SEQUENCE</scope>
    <source>
        <strain evidence="2">A5-1222</strain>
    </source>
</reference>
<sequence>MKFENHTFWINKFNADLLIIKNNILLLILFFCLNANKIKGNDKILNNNTKDKIANHVDGNNMYIECNKNWVTLNILNYS</sequence>
<evidence type="ECO:0000256" key="1">
    <source>
        <dbReference type="SAM" id="Phobius"/>
    </source>
</evidence>
<proteinExistence type="predicted"/>
<keyword evidence="1" id="KW-0472">Membrane</keyword>
<protein>
    <submittedName>
        <fullName evidence="2">Uncharacterized protein</fullName>
    </submittedName>
</protein>
<keyword evidence="1" id="KW-1133">Transmembrane helix</keyword>
<name>A0A9E2KWC7_9BACT</name>
<dbReference type="EMBL" id="JAHLFM010000008">
    <property type="protein sequence ID" value="MBU3830639.1"/>
    <property type="molecule type" value="Genomic_DNA"/>
</dbReference>
<gene>
    <name evidence="2" type="ORF">H9897_00540</name>
</gene>
<dbReference type="AlphaFoldDB" id="A0A9E2KWC7"/>
<keyword evidence="1" id="KW-0812">Transmembrane</keyword>
<feature type="transmembrane region" description="Helical" evidence="1">
    <location>
        <begin position="17"/>
        <end position="35"/>
    </location>
</feature>
<comment type="caution">
    <text evidence="2">The sequence shown here is derived from an EMBL/GenBank/DDBJ whole genome shotgun (WGS) entry which is preliminary data.</text>
</comment>
<evidence type="ECO:0000313" key="3">
    <source>
        <dbReference type="Proteomes" id="UP000824247"/>
    </source>
</evidence>
<dbReference type="Proteomes" id="UP000824247">
    <property type="component" value="Unassembled WGS sequence"/>
</dbReference>
<organism evidence="2 3">
    <name type="scientific">Candidatus Ureaplasma intestinipullorum</name>
    <dbReference type="NCBI Taxonomy" id="2838770"/>
    <lineage>
        <taxon>Bacteria</taxon>
        <taxon>Bacillati</taxon>
        <taxon>Mycoplasmatota</taxon>
        <taxon>Mycoplasmoidales</taxon>
        <taxon>Mycoplasmoidaceae</taxon>
        <taxon>Ureaplasma</taxon>
    </lineage>
</organism>
<accession>A0A9E2KWC7</accession>
<evidence type="ECO:0000313" key="2">
    <source>
        <dbReference type="EMBL" id="MBU3830639.1"/>
    </source>
</evidence>